<reference evidence="1 2" key="1">
    <citation type="journal article" date="2019" name="Int. J. Syst. Evol. Microbiol.">
        <title>The Global Catalogue of Microorganisms (GCM) 10K type strain sequencing project: providing services to taxonomists for standard genome sequencing and annotation.</title>
        <authorList>
            <consortium name="The Broad Institute Genomics Platform"/>
            <consortium name="The Broad Institute Genome Sequencing Center for Infectious Disease"/>
            <person name="Wu L."/>
            <person name="Ma J."/>
        </authorList>
    </citation>
    <scope>NUCLEOTIDE SEQUENCE [LARGE SCALE GENOMIC DNA]</scope>
    <source>
        <strain evidence="1 2">JCM 10977</strain>
    </source>
</reference>
<dbReference type="InterPro" id="IPR045732">
    <property type="entry name" value="DUF6086"/>
</dbReference>
<protein>
    <submittedName>
        <fullName evidence="1">Uncharacterized protein</fullName>
    </submittedName>
</protein>
<dbReference type="Pfam" id="PF19564">
    <property type="entry name" value="DUF6086"/>
    <property type="match status" value="1"/>
</dbReference>
<sequence length="120" mass="13183">MSVYFEHRGRTLWNVATRVGRLYYSAAAQLADLLDLPLGIEVPGDDTYQVDPDQFGRFAQGAFDYYCRSNHPTLHALLHGQLLVTLALADGIGRPVVPASPEGRSLLAEAAAHRRSMDTT</sequence>
<dbReference type="EMBL" id="BAAAHK010000007">
    <property type="protein sequence ID" value="GAA0938966.1"/>
    <property type="molecule type" value="Genomic_DNA"/>
</dbReference>
<gene>
    <name evidence="1" type="ORF">GCM10009554_28320</name>
</gene>
<organism evidence="1 2">
    <name type="scientific">Kribbella koreensis</name>
    <dbReference type="NCBI Taxonomy" id="57909"/>
    <lineage>
        <taxon>Bacteria</taxon>
        <taxon>Bacillati</taxon>
        <taxon>Actinomycetota</taxon>
        <taxon>Actinomycetes</taxon>
        <taxon>Propionibacteriales</taxon>
        <taxon>Kribbellaceae</taxon>
        <taxon>Kribbella</taxon>
    </lineage>
</organism>
<proteinExistence type="predicted"/>
<evidence type="ECO:0000313" key="2">
    <source>
        <dbReference type="Proteomes" id="UP001500542"/>
    </source>
</evidence>
<dbReference type="RefSeq" id="WP_343968862.1">
    <property type="nucleotide sequence ID" value="NZ_BAAAHK010000007.1"/>
</dbReference>
<comment type="caution">
    <text evidence="1">The sequence shown here is derived from an EMBL/GenBank/DDBJ whole genome shotgun (WGS) entry which is preliminary data.</text>
</comment>
<evidence type="ECO:0000313" key="1">
    <source>
        <dbReference type="EMBL" id="GAA0938966.1"/>
    </source>
</evidence>
<accession>A0ABN1Q854</accession>
<name>A0ABN1Q854_9ACTN</name>
<dbReference type="Proteomes" id="UP001500542">
    <property type="component" value="Unassembled WGS sequence"/>
</dbReference>
<keyword evidence="2" id="KW-1185">Reference proteome</keyword>